<feature type="chain" id="PRO_5046548345" description="Glycoside hydrolase family 5 domain-containing protein" evidence="1">
    <location>
        <begin position="24"/>
        <end position="384"/>
    </location>
</feature>
<proteinExistence type="predicted"/>
<evidence type="ECO:0000313" key="3">
    <source>
        <dbReference type="Proteomes" id="UP001226434"/>
    </source>
</evidence>
<organism evidence="2 3">
    <name type="scientific">Pinibacter soli</name>
    <dbReference type="NCBI Taxonomy" id="3044211"/>
    <lineage>
        <taxon>Bacteria</taxon>
        <taxon>Pseudomonadati</taxon>
        <taxon>Bacteroidota</taxon>
        <taxon>Chitinophagia</taxon>
        <taxon>Chitinophagales</taxon>
        <taxon>Chitinophagaceae</taxon>
        <taxon>Pinibacter</taxon>
    </lineage>
</organism>
<dbReference type="PANTHER" id="PTHR12631">
    <property type="entry name" value="ALPHA-L-IDURONIDASE"/>
    <property type="match status" value="1"/>
</dbReference>
<accession>A0ABT6R7E6</accession>
<dbReference type="InterPro" id="IPR051923">
    <property type="entry name" value="Glycosyl_Hydrolase_39"/>
</dbReference>
<protein>
    <recommendedName>
        <fullName evidence="4">Glycoside hydrolase family 5 domain-containing protein</fullName>
    </recommendedName>
</protein>
<reference evidence="2 3" key="1">
    <citation type="submission" date="2023-05" db="EMBL/GenBank/DDBJ databases">
        <title>Genome sequence of Pinibacter sp. MAH-24.</title>
        <authorList>
            <person name="Huq M.A."/>
        </authorList>
    </citation>
    <scope>NUCLEOTIDE SEQUENCE [LARGE SCALE GENOMIC DNA]</scope>
    <source>
        <strain evidence="2 3">MAH-24</strain>
    </source>
</reference>
<feature type="signal peptide" evidence="1">
    <location>
        <begin position="1"/>
        <end position="23"/>
    </location>
</feature>
<dbReference type="RefSeq" id="WP_282332503.1">
    <property type="nucleotide sequence ID" value="NZ_JASBRG010000001.1"/>
</dbReference>
<gene>
    <name evidence="2" type="ORF">QJ048_01260</name>
</gene>
<dbReference type="Proteomes" id="UP001226434">
    <property type="component" value="Unassembled WGS sequence"/>
</dbReference>
<keyword evidence="1" id="KW-0732">Signal</keyword>
<dbReference type="PROSITE" id="PS51257">
    <property type="entry name" value="PROKAR_LIPOPROTEIN"/>
    <property type="match status" value="1"/>
</dbReference>
<dbReference type="PANTHER" id="PTHR12631:SF10">
    <property type="entry name" value="BETA-XYLOSIDASE-LIKE PROTEIN-RELATED"/>
    <property type="match status" value="1"/>
</dbReference>
<dbReference type="InterPro" id="IPR017853">
    <property type="entry name" value="GH"/>
</dbReference>
<name>A0ABT6R7E6_9BACT</name>
<evidence type="ECO:0000256" key="1">
    <source>
        <dbReference type="SAM" id="SignalP"/>
    </source>
</evidence>
<sequence length="384" mass="43637">MKIKNGICFLLCLAMVASCVHHAAKSTERQIFSSAYIARDFGEQDWKGLVWAPYNDCWRGNTLHDDAMDISHAGIKWVRVFFRSDSSDAALDLLVQHCNDAGVKIIAAYKKSYPKNDLGTPGQQLKDSARLAFLVARYKNNIHYWEIHNEPNLHGRYWELGKNAGQGSVDPEAPYNKGVHNYVQWLKLAYNTIKLQDANATVVLGGLSSYMAEPFVKRLTAEQAYQYFDEVAYHPYATTPDKVTDSFLRFKAMMKTWPAPKNDLPVWITEIGFFVGKLGHKGLNNEAEKAQAMKSMYEKLMANMHWKRPICWYLLHEEAPGKNYFNLTGLDSATGRKIFYPAYDTLRSMNKGWSYYKQQQMLMMNASPGAAIHNDDKGNSGGAR</sequence>
<dbReference type="EMBL" id="JASBRG010000001">
    <property type="protein sequence ID" value="MDI3318376.1"/>
    <property type="molecule type" value="Genomic_DNA"/>
</dbReference>
<comment type="caution">
    <text evidence="2">The sequence shown here is derived from an EMBL/GenBank/DDBJ whole genome shotgun (WGS) entry which is preliminary data.</text>
</comment>
<evidence type="ECO:0008006" key="4">
    <source>
        <dbReference type="Google" id="ProtNLM"/>
    </source>
</evidence>
<keyword evidence="3" id="KW-1185">Reference proteome</keyword>
<dbReference type="Gene3D" id="3.20.20.80">
    <property type="entry name" value="Glycosidases"/>
    <property type="match status" value="1"/>
</dbReference>
<evidence type="ECO:0000313" key="2">
    <source>
        <dbReference type="EMBL" id="MDI3318376.1"/>
    </source>
</evidence>
<dbReference type="SUPFAM" id="SSF51445">
    <property type="entry name" value="(Trans)glycosidases"/>
    <property type="match status" value="1"/>
</dbReference>